<evidence type="ECO:0000313" key="12">
    <source>
        <dbReference type="EMBL" id="GAA6168028.1"/>
    </source>
</evidence>
<comment type="function">
    <text evidence="9">Activator of cell division through the inhibition of FtsZ GTPase activity, therefore promoting FtsZ assembly into bundles of protofilaments necessary for the formation of the division Z ring. It is recruited early at mid-cell but it is not essential for cell division.</text>
</comment>
<evidence type="ECO:0000256" key="6">
    <source>
        <dbReference type="ARBA" id="ARBA00023054"/>
    </source>
</evidence>
<dbReference type="PANTHER" id="PTHR34981">
    <property type="entry name" value="CELL DIVISION PROTEIN ZAPA"/>
    <property type="match status" value="1"/>
</dbReference>
<evidence type="ECO:0000256" key="7">
    <source>
        <dbReference type="ARBA" id="ARBA00023210"/>
    </source>
</evidence>
<evidence type="ECO:0000256" key="4">
    <source>
        <dbReference type="ARBA" id="ARBA00022490"/>
    </source>
</evidence>
<gene>
    <name evidence="12" type="ORF">NBRC116591_18390</name>
</gene>
<dbReference type="Gene3D" id="3.30.160.880">
    <property type="entry name" value="Cell division protein ZapA protomer, N-terminal domain"/>
    <property type="match status" value="1"/>
</dbReference>
<sequence>MTDAMSTNKTAVVTILGKEYQVACGVDEYDDLLSAARQLDERMRTIRNSGNVIGLERIAVMAALNLCHELMQAQHQAQPHIDESLLERMSSKLDDALNKLSND</sequence>
<comment type="caution">
    <text evidence="12">The sequence shown here is derived from an EMBL/GenBank/DDBJ whole genome shotgun (WGS) entry which is preliminary data.</text>
</comment>
<dbReference type="GO" id="GO:0051301">
    <property type="term" value="P:cell division"/>
    <property type="evidence" value="ECO:0007669"/>
    <property type="project" value="UniProtKB-KW"/>
</dbReference>
<dbReference type="InterPro" id="IPR036192">
    <property type="entry name" value="Cell_div_ZapA-like_sf"/>
</dbReference>
<proteinExistence type="inferred from homology"/>
<evidence type="ECO:0000256" key="5">
    <source>
        <dbReference type="ARBA" id="ARBA00022618"/>
    </source>
</evidence>
<dbReference type="InterPro" id="IPR042233">
    <property type="entry name" value="Cell_div_ZapA_N"/>
</dbReference>
<comment type="subunit">
    <text evidence="10">Homodimer. Interacts with FtsZ.</text>
</comment>
<dbReference type="SUPFAM" id="SSF102829">
    <property type="entry name" value="Cell division protein ZapA-like"/>
    <property type="match status" value="1"/>
</dbReference>
<evidence type="ECO:0000256" key="11">
    <source>
        <dbReference type="ARBA" id="ARBA00033158"/>
    </source>
</evidence>
<name>A0ABQ0A8Q9_9GAMM</name>
<keyword evidence="13" id="KW-1185">Reference proteome</keyword>
<evidence type="ECO:0000256" key="2">
    <source>
        <dbReference type="ARBA" id="ARBA00010074"/>
    </source>
</evidence>
<keyword evidence="7" id="KW-0717">Septation</keyword>
<evidence type="ECO:0000256" key="10">
    <source>
        <dbReference type="ARBA" id="ARBA00026068"/>
    </source>
</evidence>
<evidence type="ECO:0000313" key="13">
    <source>
        <dbReference type="Proteomes" id="UP001465153"/>
    </source>
</evidence>
<evidence type="ECO:0000256" key="1">
    <source>
        <dbReference type="ARBA" id="ARBA00004496"/>
    </source>
</evidence>
<dbReference type="PANTHER" id="PTHR34981:SF1">
    <property type="entry name" value="CELL DIVISION PROTEIN ZAPA"/>
    <property type="match status" value="1"/>
</dbReference>
<organism evidence="12 13">
    <name type="scientific">Sessilibacter corallicola</name>
    <dbReference type="NCBI Taxonomy" id="2904075"/>
    <lineage>
        <taxon>Bacteria</taxon>
        <taxon>Pseudomonadati</taxon>
        <taxon>Pseudomonadota</taxon>
        <taxon>Gammaproteobacteria</taxon>
        <taxon>Cellvibrionales</taxon>
        <taxon>Cellvibrionaceae</taxon>
        <taxon>Sessilibacter</taxon>
    </lineage>
</organism>
<evidence type="ECO:0000256" key="8">
    <source>
        <dbReference type="ARBA" id="ARBA00023306"/>
    </source>
</evidence>
<dbReference type="RefSeq" id="WP_434064676.1">
    <property type="nucleotide sequence ID" value="NZ_BAABWN010000005.1"/>
</dbReference>
<comment type="similarity">
    <text evidence="2">Belongs to the ZapA family. Type 1 subfamily.</text>
</comment>
<evidence type="ECO:0000256" key="9">
    <source>
        <dbReference type="ARBA" id="ARBA00024910"/>
    </source>
</evidence>
<dbReference type="InterPro" id="IPR007838">
    <property type="entry name" value="Cell_div_ZapA-like"/>
</dbReference>
<dbReference type="Pfam" id="PF05164">
    <property type="entry name" value="ZapA"/>
    <property type="match status" value="1"/>
</dbReference>
<reference evidence="12 13" key="1">
    <citation type="submission" date="2024-04" db="EMBL/GenBank/DDBJ databases">
        <title>Draft genome sequence of Sessilibacter corallicola NBRC 116591.</title>
        <authorList>
            <person name="Miyakawa T."/>
            <person name="Kusuya Y."/>
            <person name="Miura T."/>
        </authorList>
    </citation>
    <scope>NUCLEOTIDE SEQUENCE [LARGE SCALE GENOMIC DNA]</scope>
    <source>
        <strain evidence="12 13">KU-00831-HH</strain>
    </source>
</reference>
<dbReference type="Proteomes" id="UP001465153">
    <property type="component" value="Unassembled WGS sequence"/>
</dbReference>
<protein>
    <recommendedName>
        <fullName evidence="3">Cell division protein ZapA</fullName>
    </recommendedName>
    <alternativeName>
        <fullName evidence="11">Z ring-associated protein ZapA</fullName>
    </alternativeName>
</protein>
<evidence type="ECO:0000256" key="3">
    <source>
        <dbReference type="ARBA" id="ARBA00015195"/>
    </source>
</evidence>
<dbReference type="EMBL" id="BAABWN010000005">
    <property type="protein sequence ID" value="GAA6168028.1"/>
    <property type="molecule type" value="Genomic_DNA"/>
</dbReference>
<dbReference type="Gene3D" id="1.20.5.50">
    <property type="match status" value="1"/>
</dbReference>
<keyword evidence="5 12" id="KW-0132">Cell division</keyword>
<accession>A0ABQ0A8Q9</accession>
<comment type="subcellular location">
    <subcellularLocation>
        <location evidence="1">Cytoplasm</location>
    </subcellularLocation>
</comment>
<keyword evidence="8" id="KW-0131">Cell cycle</keyword>
<keyword evidence="6" id="KW-0175">Coiled coil</keyword>
<keyword evidence="4" id="KW-0963">Cytoplasm</keyword>